<dbReference type="CDD" id="cd03230">
    <property type="entry name" value="ABC_DR_subfamily_A"/>
    <property type="match status" value="1"/>
</dbReference>
<proteinExistence type="inferred from homology"/>
<dbReference type="SUPFAM" id="SSF52540">
    <property type="entry name" value="P-loop containing nucleoside triphosphate hydrolases"/>
    <property type="match status" value="1"/>
</dbReference>
<keyword evidence="7" id="KW-1185">Reference proteome</keyword>
<sequence length="293" mass="32776">MAVLAINNLSKSFKNHRVLDGITLTIDSPGIWALVGPNGVGKTTFLNILTNLSPADSGSVKLVGKSNKDYKVFKDVSFLQDNTVLFDYLTGYDHLKYVCDVHKLPSKRIQEVVQYVGMERYTKKTVGDYSLGMKQHLLLAMAIINEPKLLLLDEPLNGLDPTSAILMRKILGQLADKGTTIILSSHNLAEVDRVTKQILFLKDGKLLEEHMDSYEKVYYHIAVQDKPSVASLLTAKAFDFMETDKGFKVLLGSQDFQSLLDLLHQSGAYVKDLQKEITGSEKRYEELFEVGMV</sequence>
<dbReference type="InterPro" id="IPR027417">
    <property type="entry name" value="P-loop_NTPase"/>
</dbReference>
<comment type="caution">
    <text evidence="6">The sequence shown here is derived from an EMBL/GenBank/DDBJ whole genome shotgun (WGS) entry which is preliminary data.</text>
</comment>
<organism evidence="6 7">
    <name type="scientific">Sporosarcina quadrami</name>
    <dbReference type="NCBI Taxonomy" id="2762234"/>
    <lineage>
        <taxon>Bacteria</taxon>
        <taxon>Bacillati</taxon>
        <taxon>Bacillota</taxon>
        <taxon>Bacilli</taxon>
        <taxon>Bacillales</taxon>
        <taxon>Caryophanaceae</taxon>
        <taxon>Sporosarcina</taxon>
    </lineage>
</organism>
<accession>A0ABR8U7S5</accession>
<evidence type="ECO:0000259" key="5">
    <source>
        <dbReference type="PROSITE" id="PS50893"/>
    </source>
</evidence>
<evidence type="ECO:0000313" key="6">
    <source>
        <dbReference type="EMBL" id="MBD7984077.1"/>
    </source>
</evidence>
<dbReference type="Proteomes" id="UP000626786">
    <property type="component" value="Unassembled WGS sequence"/>
</dbReference>
<protein>
    <submittedName>
        <fullName evidence="6">ABC transporter ATP-binding protein</fullName>
    </submittedName>
</protein>
<evidence type="ECO:0000313" key="7">
    <source>
        <dbReference type="Proteomes" id="UP000626786"/>
    </source>
</evidence>
<comment type="similarity">
    <text evidence="1">Belongs to the ABC transporter superfamily.</text>
</comment>
<dbReference type="PROSITE" id="PS50893">
    <property type="entry name" value="ABC_TRANSPORTER_2"/>
    <property type="match status" value="1"/>
</dbReference>
<evidence type="ECO:0000256" key="4">
    <source>
        <dbReference type="ARBA" id="ARBA00022840"/>
    </source>
</evidence>
<evidence type="ECO:0000256" key="2">
    <source>
        <dbReference type="ARBA" id="ARBA00022448"/>
    </source>
</evidence>
<dbReference type="EMBL" id="JACSQN010000004">
    <property type="protein sequence ID" value="MBD7984077.1"/>
    <property type="molecule type" value="Genomic_DNA"/>
</dbReference>
<dbReference type="PANTHER" id="PTHR43335">
    <property type="entry name" value="ABC TRANSPORTER, ATP-BINDING PROTEIN"/>
    <property type="match status" value="1"/>
</dbReference>
<dbReference type="RefSeq" id="WP_191693768.1">
    <property type="nucleotide sequence ID" value="NZ_JACSQN010000004.1"/>
</dbReference>
<evidence type="ECO:0000256" key="1">
    <source>
        <dbReference type="ARBA" id="ARBA00005417"/>
    </source>
</evidence>
<keyword evidence="2" id="KW-0813">Transport</keyword>
<dbReference type="GO" id="GO:0005524">
    <property type="term" value="F:ATP binding"/>
    <property type="evidence" value="ECO:0007669"/>
    <property type="project" value="UniProtKB-KW"/>
</dbReference>
<evidence type="ECO:0000256" key="3">
    <source>
        <dbReference type="ARBA" id="ARBA00022741"/>
    </source>
</evidence>
<dbReference type="Gene3D" id="3.40.50.300">
    <property type="entry name" value="P-loop containing nucleotide triphosphate hydrolases"/>
    <property type="match status" value="1"/>
</dbReference>
<keyword evidence="3" id="KW-0547">Nucleotide-binding</keyword>
<name>A0ABR8U7S5_9BACL</name>
<feature type="domain" description="ABC transporter" evidence="5">
    <location>
        <begin position="4"/>
        <end position="228"/>
    </location>
</feature>
<gene>
    <name evidence="6" type="ORF">H9649_05755</name>
</gene>
<dbReference type="InterPro" id="IPR003439">
    <property type="entry name" value="ABC_transporter-like_ATP-bd"/>
</dbReference>
<dbReference type="SMART" id="SM00382">
    <property type="entry name" value="AAA"/>
    <property type="match status" value="1"/>
</dbReference>
<reference evidence="6 7" key="1">
    <citation type="submission" date="2020-08" db="EMBL/GenBank/DDBJ databases">
        <title>A Genomic Blueprint of the Chicken Gut Microbiome.</title>
        <authorList>
            <person name="Gilroy R."/>
            <person name="Ravi A."/>
            <person name="Getino M."/>
            <person name="Pursley I."/>
            <person name="Horton D.L."/>
            <person name="Alikhan N.-F."/>
            <person name="Baker D."/>
            <person name="Gharbi K."/>
            <person name="Hall N."/>
            <person name="Watson M."/>
            <person name="Adriaenssens E.M."/>
            <person name="Foster-Nyarko E."/>
            <person name="Jarju S."/>
            <person name="Secka A."/>
            <person name="Antonio M."/>
            <person name="Oren A."/>
            <person name="Chaudhuri R."/>
            <person name="La Ragione R.M."/>
            <person name="Hildebrand F."/>
            <person name="Pallen M.J."/>
        </authorList>
    </citation>
    <scope>NUCLEOTIDE SEQUENCE [LARGE SCALE GENOMIC DNA]</scope>
    <source>
        <strain evidence="6 7">Sa2YVA2</strain>
    </source>
</reference>
<dbReference type="Pfam" id="PF00005">
    <property type="entry name" value="ABC_tran"/>
    <property type="match status" value="1"/>
</dbReference>
<dbReference type="InterPro" id="IPR003593">
    <property type="entry name" value="AAA+_ATPase"/>
</dbReference>
<keyword evidence="4 6" id="KW-0067">ATP-binding</keyword>